<keyword evidence="8 11" id="KW-0472">Membrane</keyword>
<evidence type="ECO:0000259" key="12">
    <source>
        <dbReference type="Pfam" id="PF02096"/>
    </source>
</evidence>
<feature type="compositionally biased region" description="Basic residues" evidence="10">
    <location>
        <begin position="431"/>
        <end position="443"/>
    </location>
</feature>
<protein>
    <submittedName>
        <fullName evidence="13">60Kd inner membrane protein-domain-containing protein</fullName>
    </submittedName>
</protein>
<evidence type="ECO:0000256" key="11">
    <source>
        <dbReference type="SAM" id="Phobius"/>
    </source>
</evidence>
<keyword evidence="5" id="KW-0809">Transit peptide</keyword>
<keyword evidence="3 9" id="KW-0812">Transmembrane</keyword>
<keyword evidence="4" id="KW-0999">Mitochondrion inner membrane</keyword>
<dbReference type="CDD" id="cd20069">
    <property type="entry name" value="5TM_Oxa1-like"/>
    <property type="match status" value="1"/>
</dbReference>
<comment type="subcellular location">
    <subcellularLocation>
        <location evidence="9">Membrane</location>
        <topology evidence="9">Multi-pass membrane protein</topology>
    </subcellularLocation>
    <subcellularLocation>
        <location evidence="1">Mitochondrion inner membrane</location>
        <topology evidence="1">Multi-pass membrane protein</topology>
    </subcellularLocation>
</comment>
<dbReference type="GO" id="GO:0032977">
    <property type="term" value="F:membrane insertase activity"/>
    <property type="evidence" value="ECO:0007669"/>
    <property type="project" value="InterPro"/>
</dbReference>
<dbReference type="InterPro" id="IPR001708">
    <property type="entry name" value="YidC/ALB3/OXA1/COX18"/>
</dbReference>
<keyword evidence="7" id="KW-0496">Mitochondrion</keyword>
<dbReference type="Pfam" id="PF02096">
    <property type="entry name" value="60KD_IMP"/>
    <property type="match status" value="1"/>
</dbReference>
<name>A0AAD6VWA3_9AGAR</name>
<dbReference type="GO" id="GO:0005743">
    <property type="term" value="C:mitochondrial inner membrane"/>
    <property type="evidence" value="ECO:0007669"/>
    <property type="project" value="UniProtKB-SubCell"/>
</dbReference>
<feature type="transmembrane region" description="Helical" evidence="11">
    <location>
        <begin position="145"/>
        <end position="166"/>
    </location>
</feature>
<feature type="region of interest" description="Disordered" evidence="10">
    <location>
        <begin position="415"/>
        <end position="443"/>
    </location>
</feature>
<sequence length="443" mass="47936">MRTSCAVIASSWNILRYSPLRPASSRISALVVPTPIPRQRLLSTLVLCRHQRPQPQLDPRWRNLRWNSSAAAAASPSPAAPISPTPPSSLDGFIPDDPGAIADVVATIPPLQHGDLQALGLCHWTPAGLIQYSFELINVWTGLPWFHTFVAATLFWRIVIFPFAVVGMRHSTRLRPVSQLLNEKTMAVQAARRAGDTVGMQRASLAAAKVRADAGVSMGGLLAPMIQFPISIGMFFGVKKMCDLPVLQLTQSGFSLLPDLTQPGPYFILPILVAASGNLMLLLSSRDMDTSRPAMGHLMNVFRVVSVLAIYWMDRFSSGLLVTILVTSLATIVQTALFRIPAVRTALNIPQRTGEVVQLPTMRESLRYYLGRDQTPSRAASAGVVRPYIPPKASKPAPVPRTLEVMAQQAQAGVSAKSAGLYEDTSPAPKKAGKKTKAKAKSA</sequence>
<dbReference type="EMBL" id="JARJCW010000007">
    <property type="protein sequence ID" value="KAJ7222230.1"/>
    <property type="molecule type" value="Genomic_DNA"/>
</dbReference>
<evidence type="ECO:0000313" key="14">
    <source>
        <dbReference type="Proteomes" id="UP001219525"/>
    </source>
</evidence>
<keyword evidence="6 11" id="KW-1133">Transmembrane helix</keyword>
<feature type="domain" description="Membrane insertase YidC/Oxa/ALB C-terminal" evidence="12">
    <location>
        <begin position="148"/>
        <end position="338"/>
    </location>
</feature>
<evidence type="ECO:0000256" key="2">
    <source>
        <dbReference type="ARBA" id="ARBA00009877"/>
    </source>
</evidence>
<keyword evidence="14" id="KW-1185">Reference proteome</keyword>
<evidence type="ECO:0000256" key="7">
    <source>
        <dbReference type="ARBA" id="ARBA00023128"/>
    </source>
</evidence>
<dbReference type="AlphaFoldDB" id="A0AAD6VWA3"/>
<feature type="transmembrane region" description="Helical" evidence="11">
    <location>
        <begin position="219"/>
        <end position="238"/>
    </location>
</feature>
<evidence type="ECO:0000256" key="4">
    <source>
        <dbReference type="ARBA" id="ARBA00022792"/>
    </source>
</evidence>
<evidence type="ECO:0000256" key="10">
    <source>
        <dbReference type="SAM" id="MobiDB-lite"/>
    </source>
</evidence>
<evidence type="ECO:0000313" key="13">
    <source>
        <dbReference type="EMBL" id="KAJ7222230.1"/>
    </source>
</evidence>
<evidence type="ECO:0000256" key="8">
    <source>
        <dbReference type="ARBA" id="ARBA00023136"/>
    </source>
</evidence>
<evidence type="ECO:0000256" key="5">
    <source>
        <dbReference type="ARBA" id="ARBA00022946"/>
    </source>
</evidence>
<evidence type="ECO:0000256" key="6">
    <source>
        <dbReference type="ARBA" id="ARBA00022989"/>
    </source>
</evidence>
<organism evidence="13 14">
    <name type="scientific">Mycena pura</name>
    <dbReference type="NCBI Taxonomy" id="153505"/>
    <lineage>
        <taxon>Eukaryota</taxon>
        <taxon>Fungi</taxon>
        <taxon>Dikarya</taxon>
        <taxon>Basidiomycota</taxon>
        <taxon>Agaricomycotina</taxon>
        <taxon>Agaricomycetes</taxon>
        <taxon>Agaricomycetidae</taxon>
        <taxon>Agaricales</taxon>
        <taxon>Marasmiineae</taxon>
        <taxon>Mycenaceae</taxon>
        <taxon>Mycena</taxon>
    </lineage>
</organism>
<reference evidence="13" key="1">
    <citation type="submission" date="2023-03" db="EMBL/GenBank/DDBJ databases">
        <title>Massive genome expansion in bonnet fungi (Mycena s.s.) driven by repeated elements and novel gene families across ecological guilds.</title>
        <authorList>
            <consortium name="Lawrence Berkeley National Laboratory"/>
            <person name="Harder C.B."/>
            <person name="Miyauchi S."/>
            <person name="Viragh M."/>
            <person name="Kuo A."/>
            <person name="Thoen E."/>
            <person name="Andreopoulos B."/>
            <person name="Lu D."/>
            <person name="Skrede I."/>
            <person name="Drula E."/>
            <person name="Henrissat B."/>
            <person name="Morin E."/>
            <person name="Kohler A."/>
            <person name="Barry K."/>
            <person name="LaButti K."/>
            <person name="Morin E."/>
            <person name="Salamov A."/>
            <person name="Lipzen A."/>
            <person name="Mereny Z."/>
            <person name="Hegedus B."/>
            <person name="Baldrian P."/>
            <person name="Stursova M."/>
            <person name="Weitz H."/>
            <person name="Taylor A."/>
            <person name="Grigoriev I.V."/>
            <person name="Nagy L.G."/>
            <person name="Martin F."/>
            <person name="Kauserud H."/>
        </authorList>
    </citation>
    <scope>NUCLEOTIDE SEQUENCE</scope>
    <source>
        <strain evidence="13">9144</strain>
    </source>
</reference>
<feature type="transmembrane region" description="Helical" evidence="11">
    <location>
        <begin position="319"/>
        <end position="338"/>
    </location>
</feature>
<evidence type="ECO:0000256" key="1">
    <source>
        <dbReference type="ARBA" id="ARBA00004448"/>
    </source>
</evidence>
<feature type="transmembrane region" description="Helical" evidence="11">
    <location>
        <begin position="264"/>
        <end position="283"/>
    </location>
</feature>
<dbReference type="GO" id="GO:0032979">
    <property type="term" value="P:protein insertion into mitochondrial inner membrane from matrix"/>
    <property type="evidence" value="ECO:0007669"/>
    <property type="project" value="TreeGrafter"/>
</dbReference>
<comment type="similarity">
    <text evidence="2 9">Belongs to the OXA1/ALB3/YidC family.</text>
</comment>
<evidence type="ECO:0000256" key="3">
    <source>
        <dbReference type="ARBA" id="ARBA00022692"/>
    </source>
</evidence>
<dbReference type="InterPro" id="IPR028055">
    <property type="entry name" value="YidC/Oxa/ALB_C"/>
</dbReference>
<evidence type="ECO:0000256" key="9">
    <source>
        <dbReference type="RuleBase" id="RU003945"/>
    </source>
</evidence>
<dbReference type="Proteomes" id="UP001219525">
    <property type="component" value="Unassembled WGS sequence"/>
</dbReference>
<accession>A0AAD6VWA3</accession>
<dbReference type="PANTHER" id="PTHR12428:SF66">
    <property type="entry name" value="MITOCHONDRIAL INNER MEMBRANE PROTEIN OXA1L"/>
    <property type="match status" value="1"/>
</dbReference>
<gene>
    <name evidence="13" type="ORF">GGX14DRAFT_428270</name>
</gene>
<dbReference type="PANTHER" id="PTHR12428">
    <property type="entry name" value="OXA1"/>
    <property type="match status" value="1"/>
</dbReference>
<comment type="caution">
    <text evidence="13">The sequence shown here is derived from an EMBL/GenBank/DDBJ whole genome shotgun (WGS) entry which is preliminary data.</text>
</comment>
<proteinExistence type="inferred from homology"/>